<evidence type="ECO:0000313" key="1">
    <source>
        <dbReference type="EMBL" id="URE46878.1"/>
    </source>
</evidence>
<dbReference type="Proteomes" id="UP001055439">
    <property type="component" value="Chromosome 9"/>
</dbReference>
<sequence>MPQPLAPVDLGSSVASNAATSGIRRPSLAGPAPPPFAPCPPSLSLFLLAPTIASSGSPSRAGLAPPPLAPYPPSLSFSVAFSDDRIDELAGWPCTTIFCSQHPSLYLSIACSTDRKRRRRQKNLSITKSCELLASLVPYVCFQRSSAKRQTVEMKLLPSKRSGGTKRSGSASVHDEAIAIQQLMRGTCIRGEVRWESVKEQIY</sequence>
<name>A0A9E7IHI9_9LILI</name>
<dbReference type="GO" id="GO:0003968">
    <property type="term" value="F:RNA-directed RNA polymerase activity"/>
    <property type="evidence" value="ECO:0007669"/>
    <property type="project" value="UniProtKB-KW"/>
</dbReference>
<keyword evidence="1" id="KW-0696">RNA-directed RNA polymerase</keyword>
<proteinExistence type="predicted"/>
<keyword evidence="1" id="KW-0808">Transferase</keyword>
<evidence type="ECO:0000313" key="2">
    <source>
        <dbReference type="Proteomes" id="UP001055439"/>
    </source>
</evidence>
<protein>
    <submittedName>
        <fullName evidence="1">RNA-dependent RNA polymerase</fullName>
    </submittedName>
</protein>
<organism evidence="1 2">
    <name type="scientific">Musa troglodytarum</name>
    <name type="common">fe'i banana</name>
    <dbReference type="NCBI Taxonomy" id="320322"/>
    <lineage>
        <taxon>Eukaryota</taxon>
        <taxon>Viridiplantae</taxon>
        <taxon>Streptophyta</taxon>
        <taxon>Embryophyta</taxon>
        <taxon>Tracheophyta</taxon>
        <taxon>Spermatophyta</taxon>
        <taxon>Magnoliopsida</taxon>
        <taxon>Liliopsida</taxon>
        <taxon>Zingiberales</taxon>
        <taxon>Musaceae</taxon>
        <taxon>Musa</taxon>
    </lineage>
</organism>
<reference evidence="1" key="1">
    <citation type="submission" date="2022-05" db="EMBL/GenBank/DDBJ databases">
        <title>The Musa troglodytarum L. genome provides insights into the mechanism of non-climacteric behaviour and enrichment of carotenoids.</title>
        <authorList>
            <person name="Wang J."/>
        </authorList>
    </citation>
    <scope>NUCLEOTIDE SEQUENCE</scope>
    <source>
        <tissue evidence="1">Leaf</tissue>
    </source>
</reference>
<dbReference type="AlphaFoldDB" id="A0A9E7IHI9"/>
<keyword evidence="1" id="KW-0548">Nucleotidyltransferase</keyword>
<dbReference type="EMBL" id="CP097511">
    <property type="protein sequence ID" value="URE46878.1"/>
    <property type="molecule type" value="Genomic_DNA"/>
</dbReference>
<keyword evidence="2" id="KW-1185">Reference proteome</keyword>
<dbReference type="OrthoDB" id="6513042at2759"/>
<accession>A0A9E7IHI9</accession>
<gene>
    <name evidence="1" type="ORF">MUK42_14245</name>
</gene>